<evidence type="ECO:0000256" key="3">
    <source>
        <dbReference type="ARBA" id="ARBA00022833"/>
    </source>
</evidence>
<keyword evidence="5" id="KW-0812">Transmembrane</keyword>
<dbReference type="Pfam" id="PF12906">
    <property type="entry name" value="RINGv"/>
    <property type="match status" value="1"/>
</dbReference>
<dbReference type="SUPFAM" id="SSF57850">
    <property type="entry name" value="RING/U-box"/>
    <property type="match status" value="1"/>
</dbReference>
<reference evidence="8 9" key="1">
    <citation type="submission" date="2024-06" db="EMBL/GenBank/DDBJ databases">
        <authorList>
            <person name="Kraege A."/>
            <person name="Thomma B."/>
        </authorList>
    </citation>
    <scope>NUCLEOTIDE SEQUENCE [LARGE SCALE GENOMIC DNA]</scope>
</reference>
<keyword evidence="2 4" id="KW-0863">Zinc-finger</keyword>
<dbReference type="Proteomes" id="UP001497392">
    <property type="component" value="Unassembled WGS sequence"/>
</dbReference>
<dbReference type="PANTHER" id="PTHR23012:SF215">
    <property type="entry name" value="RING_FYVE_PHD ZINC FINGER SUPERFAMILY PROTEIN"/>
    <property type="match status" value="1"/>
</dbReference>
<keyword evidence="5" id="KW-1133">Transmembrane helix</keyword>
<evidence type="ECO:0000256" key="5">
    <source>
        <dbReference type="SAM" id="Phobius"/>
    </source>
</evidence>
<keyword evidence="5" id="KW-0472">Membrane</keyword>
<dbReference type="InterPro" id="IPR011016">
    <property type="entry name" value="Znf_RING-CH"/>
</dbReference>
<protein>
    <submittedName>
        <fullName evidence="8">G4831 protein</fullName>
    </submittedName>
</protein>
<keyword evidence="3" id="KW-0862">Zinc</keyword>
<keyword evidence="9" id="KW-1185">Reference proteome</keyword>
<organism evidence="8 9">
    <name type="scientific">Coccomyxa viridis</name>
    <dbReference type="NCBI Taxonomy" id="1274662"/>
    <lineage>
        <taxon>Eukaryota</taxon>
        <taxon>Viridiplantae</taxon>
        <taxon>Chlorophyta</taxon>
        <taxon>core chlorophytes</taxon>
        <taxon>Trebouxiophyceae</taxon>
        <taxon>Trebouxiophyceae incertae sedis</taxon>
        <taxon>Coccomyxaceae</taxon>
        <taxon>Coccomyxa</taxon>
    </lineage>
</organism>
<dbReference type="SMART" id="SM00744">
    <property type="entry name" value="RINGv"/>
    <property type="match status" value="1"/>
</dbReference>
<dbReference type="InterPro" id="IPR013083">
    <property type="entry name" value="Znf_RING/FYVE/PHD"/>
</dbReference>
<evidence type="ECO:0000256" key="1">
    <source>
        <dbReference type="ARBA" id="ARBA00022723"/>
    </source>
</evidence>
<dbReference type="PROSITE" id="PS50089">
    <property type="entry name" value="ZF_RING_2"/>
    <property type="match status" value="1"/>
</dbReference>
<proteinExistence type="predicted"/>
<feature type="domain" description="RING-CH-type" evidence="7">
    <location>
        <begin position="53"/>
        <end position="113"/>
    </location>
</feature>
<feature type="transmembrane region" description="Helical" evidence="5">
    <location>
        <begin position="165"/>
        <end position="185"/>
    </location>
</feature>
<feature type="transmembrane region" description="Helical" evidence="5">
    <location>
        <begin position="252"/>
        <end position="273"/>
    </location>
</feature>
<keyword evidence="1" id="KW-0479">Metal-binding</keyword>
<dbReference type="PANTHER" id="PTHR23012">
    <property type="entry name" value="RING/FYVE/PHD ZINC FINGER DOMAIN-CONTAINING"/>
    <property type="match status" value="1"/>
</dbReference>
<sequence length="332" mass="35427">MADDAKTVVDIAELVTPSRPQSPAGAPGNAEVPLRDDCIVKQGTLPCSAPSYCPEACPPACRMCLEDASSGYLVAPCSCSGSLQWAHPACIQTWINEKGNKTCEICRQPYKGVYMDPPIKAAPIGSAAMMRGVALVPHGLVQLSVSQGSEDAEEDVGHSGAHSSAAWCLSAVLLFLSLLLLRQAFVPSNSPNASAAAATALGGQNRHIAKGLDDAYLQSNSSATLILLPLESGLDQTVNESEVQQEDDAHTLFWITVKVLMFLVPFLLLLRIVTAMREIRLSRNAPGQTAEHSLSAILWNMEAGMRDDQFARTPLTLHYPGAPHVSTPLLNF</sequence>
<evidence type="ECO:0000313" key="8">
    <source>
        <dbReference type="EMBL" id="CAL5222463.1"/>
    </source>
</evidence>
<dbReference type="PROSITE" id="PS51292">
    <property type="entry name" value="ZF_RING_CH"/>
    <property type="match status" value="1"/>
</dbReference>
<dbReference type="InterPro" id="IPR001841">
    <property type="entry name" value="Znf_RING"/>
</dbReference>
<evidence type="ECO:0000259" key="6">
    <source>
        <dbReference type="PROSITE" id="PS50089"/>
    </source>
</evidence>
<gene>
    <name evidence="8" type="primary">g4831</name>
    <name evidence="8" type="ORF">VP750_LOCUS4122</name>
</gene>
<evidence type="ECO:0000256" key="4">
    <source>
        <dbReference type="PROSITE-ProRule" id="PRU00175"/>
    </source>
</evidence>
<evidence type="ECO:0000256" key="2">
    <source>
        <dbReference type="ARBA" id="ARBA00022771"/>
    </source>
</evidence>
<name>A0ABP1FW89_9CHLO</name>
<dbReference type="InterPro" id="IPR033275">
    <property type="entry name" value="MARCH-like"/>
</dbReference>
<accession>A0ABP1FW89</accession>
<dbReference type="EMBL" id="CAXHTA020000007">
    <property type="protein sequence ID" value="CAL5222463.1"/>
    <property type="molecule type" value="Genomic_DNA"/>
</dbReference>
<comment type="caution">
    <text evidence="8">The sequence shown here is derived from an EMBL/GenBank/DDBJ whole genome shotgun (WGS) entry which is preliminary data.</text>
</comment>
<feature type="domain" description="RING-type" evidence="6">
    <location>
        <begin position="61"/>
        <end position="107"/>
    </location>
</feature>
<dbReference type="Gene3D" id="3.30.40.10">
    <property type="entry name" value="Zinc/RING finger domain, C3HC4 (zinc finger)"/>
    <property type="match status" value="1"/>
</dbReference>
<dbReference type="CDD" id="cd16495">
    <property type="entry name" value="RING_CH-C4HC3_MARCH"/>
    <property type="match status" value="1"/>
</dbReference>
<evidence type="ECO:0000313" key="9">
    <source>
        <dbReference type="Proteomes" id="UP001497392"/>
    </source>
</evidence>
<evidence type="ECO:0000259" key="7">
    <source>
        <dbReference type="PROSITE" id="PS51292"/>
    </source>
</evidence>